<gene>
    <name evidence="1" type="ordered locus">Tbd_0192</name>
</gene>
<keyword evidence="2" id="KW-1185">Reference proteome</keyword>
<name>Q3SMA2_THIDA</name>
<dbReference type="EMBL" id="CP000116">
    <property type="protein sequence ID" value="AAZ96145.1"/>
    <property type="molecule type" value="Genomic_DNA"/>
</dbReference>
<sequence length="93" mass="10794">MVGRDHGPPAVHARRNVDRFEQRTHREVAREMVEVENAEGVRRTVQHLDLVGTQRPKAPRLGVVPARRPARALEHRRELGRHALRSRFSRQLT</sequence>
<organism evidence="1 2">
    <name type="scientific">Thiobacillus denitrificans (strain ATCC 25259 / T1)</name>
    <dbReference type="NCBI Taxonomy" id="292415"/>
    <lineage>
        <taxon>Bacteria</taxon>
        <taxon>Pseudomonadati</taxon>
        <taxon>Pseudomonadota</taxon>
        <taxon>Betaproteobacteria</taxon>
        <taxon>Nitrosomonadales</taxon>
        <taxon>Thiobacillaceae</taxon>
        <taxon>Thiobacillus</taxon>
    </lineage>
</organism>
<dbReference type="KEGG" id="tbd:Tbd_0192"/>
<evidence type="ECO:0000313" key="1">
    <source>
        <dbReference type="EMBL" id="AAZ96145.1"/>
    </source>
</evidence>
<evidence type="ECO:0000313" key="2">
    <source>
        <dbReference type="Proteomes" id="UP000008291"/>
    </source>
</evidence>
<dbReference type="AlphaFoldDB" id="Q3SMA2"/>
<dbReference type="Proteomes" id="UP000008291">
    <property type="component" value="Chromosome"/>
</dbReference>
<protein>
    <submittedName>
        <fullName evidence="1">Uncharacterized protein</fullName>
    </submittedName>
</protein>
<reference evidence="1 2" key="1">
    <citation type="journal article" date="2006" name="J. Bacteriol.">
        <title>The genome sequence of the obligately chemolithoautotrophic, facultatively anaerobic bacterium Thiobacillus denitrificans.</title>
        <authorList>
            <person name="Beller H.R."/>
            <person name="Chain P.S."/>
            <person name="Letain T.E."/>
            <person name="Chakicherla A."/>
            <person name="Larimer F.W."/>
            <person name="Richardson P.M."/>
            <person name="Coleman M.A."/>
            <person name="Wood A.P."/>
            <person name="Kelly D.P."/>
        </authorList>
    </citation>
    <scope>NUCLEOTIDE SEQUENCE [LARGE SCALE GENOMIC DNA]</scope>
    <source>
        <strain evidence="1 2">ATCC 25259</strain>
    </source>
</reference>
<dbReference type="HOGENOM" id="CLU_2398641_0_0_4"/>
<accession>Q3SMA2</accession>
<proteinExistence type="predicted"/>